<name>A0A8C6TD81_9GOBI</name>
<accession>A0A8C6TD81</accession>
<dbReference type="Ensembl" id="ENSNMLT00000021715.1">
    <property type="protein sequence ID" value="ENSNMLP00000019325.1"/>
    <property type="gene ID" value="ENSNMLG00000012674.1"/>
</dbReference>
<keyword evidence="3" id="KW-1185">Reference proteome</keyword>
<dbReference type="InterPro" id="IPR024743">
    <property type="entry name" value="Dynein_HC_stalk"/>
</dbReference>
<evidence type="ECO:0000313" key="3">
    <source>
        <dbReference type="Proteomes" id="UP000694523"/>
    </source>
</evidence>
<dbReference type="Pfam" id="PF12777">
    <property type="entry name" value="MT"/>
    <property type="match status" value="1"/>
</dbReference>
<protein>
    <recommendedName>
        <fullName evidence="1">Dynein heavy chain coiled coil stalk domain-containing protein</fullName>
    </recommendedName>
</protein>
<dbReference type="Gene3D" id="1.20.920.60">
    <property type="match status" value="1"/>
</dbReference>
<dbReference type="Proteomes" id="UP000694523">
    <property type="component" value="Unplaced"/>
</dbReference>
<reference evidence="2" key="1">
    <citation type="submission" date="2025-08" db="UniProtKB">
        <authorList>
            <consortium name="Ensembl"/>
        </authorList>
    </citation>
    <scope>IDENTIFICATION</scope>
</reference>
<dbReference type="InterPro" id="IPR026983">
    <property type="entry name" value="DHC"/>
</dbReference>
<dbReference type="GO" id="GO:0045505">
    <property type="term" value="F:dynein intermediate chain binding"/>
    <property type="evidence" value="ECO:0007669"/>
    <property type="project" value="InterPro"/>
</dbReference>
<organism evidence="2 3">
    <name type="scientific">Neogobius melanostomus</name>
    <name type="common">round goby</name>
    <dbReference type="NCBI Taxonomy" id="47308"/>
    <lineage>
        <taxon>Eukaryota</taxon>
        <taxon>Metazoa</taxon>
        <taxon>Chordata</taxon>
        <taxon>Craniata</taxon>
        <taxon>Vertebrata</taxon>
        <taxon>Euteleostomi</taxon>
        <taxon>Actinopterygii</taxon>
        <taxon>Neopterygii</taxon>
        <taxon>Teleostei</taxon>
        <taxon>Neoteleostei</taxon>
        <taxon>Acanthomorphata</taxon>
        <taxon>Gobiaria</taxon>
        <taxon>Gobiiformes</taxon>
        <taxon>Gobioidei</taxon>
        <taxon>Gobiidae</taxon>
        <taxon>Benthophilinae</taxon>
        <taxon>Neogobiini</taxon>
        <taxon>Neogobius</taxon>
    </lineage>
</organism>
<dbReference type="InterPro" id="IPR027417">
    <property type="entry name" value="P-loop_NTPase"/>
</dbReference>
<proteinExistence type="predicted"/>
<dbReference type="AlphaFoldDB" id="A0A8C6TD81"/>
<dbReference type="Gene3D" id="3.40.50.300">
    <property type="entry name" value="P-loop containing nucleotide triphosphate hydrolases"/>
    <property type="match status" value="1"/>
</dbReference>
<reference evidence="2" key="2">
    <citation type="submission" date="2025-09" db="UniProtKB">
        <authorList>
            <consortium name="Ensembl"/>
        </authorList>
    </citation>
    <scope>IDENTIFICATION</scope>
</reference>
<dbReference type="GO" id="GO:0007018">
    <property type="term" value="P:microtubule-based movement"/>
    <property type="evidence" value="ECO:0007669"/>
    <property type="project" value="InterPro"/>
</dbReference>
<feature type="domain" description="Dynein heavy chain coiled coil stalk" evidence="1">
    <location>
        <begin position="2"/>
        <end position="299"/>
    </location>
</feature>
<sequence length="354" mass="40254">VKNGLTKLLETNVLVDKMKVDLSALEPVLQQKSIDVEALMKKLFVDQEKADEAEETQAIATDAQRDLDEALPALEGANQALSSLDKADISELKVFTKPPDMVMTVMEAICILLNCKPDWPSAKQLLGDSNFLRRLTDYDKDNIKPQILQKLQKYINNQDFFPEKVEKVSKACKSMCMWVRAMDLYSKVLKEVGPKREKLAKAQVSEWQYFEKVNVLLNYLKFFNVLYIANTMALTQARLTRAGKLTSALGDEQIRWDESVAQFEKEIINIVGNVFIAAACVAYYGAFTSHYRQLLIEQWIKQCQELNIPISSSFSLINILGDAYVIRQWNSEGLPRDTISTENAVLVTQGRRWP</sequence>
<dbReference type="PANTHER" id="PTHR22878:SF68">
    <property type="entry name" value="DYNEIN HEAVY CHAIN 6, AXONEMAL-LIKE"/>
    <property type="match status" value="1"/>
</dbReference>
<evidence type="ECO:0000259" key="1">
    <source>
        <dbReference type="Pfam" id="PF12777"/>
    </source>
</evidence>
<dbReference type="Gene3D" id="1.20.920.20">
    <property type="match status" value="1"/>
</dbReference>
<evidence type="ECO:0000313" key="2">
    <source>
        <dbReference type="Ensembl" id="ENSNMLP00000019325.1"/>
    </source>
</evidence>
<dbReference type="PANTHER" id="PTHR22878">
    <property type="entry name" value="DYNEIN HEAVY CHAIN 6, AXONEMAL-LIKE-RELATED"/>
    <property type="match status" value="1"/>
</dbReference>
<dbReference type="GO" id="GO:0051959">
    <property type="term" value="F:dynein light intermediate chain binding"/>
    <property type="evidence" value="ECO:0007669"/>
    <property type="project" value="InterPro"/>
</dbReference>
<dbReference type="GO" id="GO:0030286">
    <property type="term" value="C:dynein complex"/>
    <property type="evidence" value="ECO:0007669"/>
    <property type="project" value="InterPro"/>
</dbReference>